<dbReference type="Proteomes" id="UP000616499">
    <property type="component" value="Unassembled WGS sequence"/>
</dbReference>
<comment type="caution">
    <text evidence="1">The sequence shown here is derived from an EMBL/GenBank/DDBJ whole genome shotgun (WGS) entry which is preliminary data.</text>
</comment>
<proteinExistence type="predicted"/>
<sequence>MTFYDCLMECAITPTLVSEFNRLTGRHVGEKLVRHPLEEMIDKATGYEEMRKCQQDDDLLAFIEFCHECVWVRLPLQN</sequence>
<organism evidence="1 2">
    <name type="scientific">Pseudomonas asuensis</name>
    <dbReference type="NCBI Taxonomy" id="1825787"/>
    <lineage>
        <taxon>Bacteria</taxon>
        <taxon>Pseudomonadati</taxon>
        <taxon>Pseudomonadota</taxon>
        <taxon>Gammaproteobacteria</taxon>
        <taxon>Pseudomonadales</taxon>
        <taxon>Pseudomonadaceae</taxon>
        <taxon>Pseudomonas</taxon>
    </lineage>
</organism>
<reference evidence="2" key="1">
    <citation type="journal article" date="2019" name="Int. J. Syst. Evol. Microbiol.">
        <title>The Global Catalogue of Microorganisms (GCM) 10K type strain sequencing project: providing services to taxonomists for standard genome sequencing and annotation.</title>
        <authorList>
            <consortium name="The Broad Institute Genomics Platform"/>
            <consortium name="The Broad Institute Genome Sequencing Center for Infectious Disease"/>
            <person name="Wu L."/>
            <person name="Ma J."/>
        </authorList>
    </citation>
    <scope>NUCLEOTIDE SEQUENCE [LARGE SCALE GENOMIC DNA]</scope>
    <source>
        <strain evidence="2">JCM 13501</strain>
    </source>
</reference>
<dbReference type="EMBL" id="BMNW01000011">
    <property type="protein sequence ID" value="GGM25039.1"/>
    <property type="molecule type" value="Genomic_DNA"/>
</dbReference>
<keyword evidence="2" id="KW-1185">Reference proteome</keyword>
<evidence type="ECO:0000313" key="1">
    <source>
        <dbReference type="EMBL" id="GGM25039.1"/>
    </source>
</evidence>
<gene>
    <name evidence="1" type="ORF">GCM10009425_39820</name>
</gene>
<name>A0ABQ2H3B9_9PSED</name>
<evidence type="ECO:0000313" key="2">
    <source>
        <dbReference type="Proteomes" id="UP000616499"/>
    </source>
</evidence>
<dbReference type="RefSeq" id="WP_188867887.1">
    <property type="nucleotide sequence ID" value="NZ_BMNW01000011.1"/>
</dbReference>
<accession>A0ABQ2H3B9</accession>
<protein>
    <submittedName>
        <fullName evidence="1">Uncharacterized protein</fullName>
    </submittedName>
</protein>